<dbReference type="PANTHER" id="PTHR44846">
    <property type="entry name" value="MANNOSYL-D-GLYCERATE TRANSPORT/METABOLISM SYSTEM REPRESSOR MNGR-RELATED"/>
    <property type="match status" value="1"/>
</dbReference>
<dbReference type="GO" id="GO:0003700">
    <property type="term" value="F:DNA-binding transcription factor activity"/>
    <property type="evidence" value="ECO:0007669"/>
    <property type="project" value="InterPro"/>
</dbReference>
<dbReference type="PROSITE" id="PS50949">
    <property type="entry name" value="HTH_GNTR"/>
    <property type="match status" value="1"/>
</dbReference>
<evidence type="ECO:0000313" key="5">
    <source>
        <dbReference type="EMBL" id="MWA02096.1"/>
    </source>
</evidence>
<feature type="domain" description="HTH gntR-type" evidence="4">
    <location>
        <begin position="36"/>
        <end position="102"/>
    </location>
</feature>
<evidence type="ECO:0000259" key="4">
    <source>
        <dbReference type="PROSITE" id="PS50949"/>
    </source>
</evidence>
<organism evidence="5 6">
    <name type="scientific">Actinomadura physcomitrii</name>
    <dbReference type="NCBI Taxonomy" id="2650748"/>
    <lineage>
        <taxon>Bacteria</taxon>
        <taxon>Bacillati</taxon>
        <taxon>Actinomycetota</taxon>
        <taxon>Actinomycetes</taxon>
        <taxon>Streptosporangiales</taxon>
        <taxon>Thermomonosporaceae</taxon>
        <taxon>Actinomadura</taxon>
    </lineage>
</organism>
<comment type="caution">
    <text evidence="5">The sequence shown here is derived from an EMBL/GenBank/DDBJ whole genome shotgun (WGS) entry which is preliminary data.</text>
</comment>
<dbReference type="InterPro" id="IPR050679">
    <property type="entry name" value="Bact_HTH_transcr_reg"/>
</dbReference>
<dbReference type="AlphaFoldDB" id="A0A6I4MIP5"/>
<keyword evidence="6" id="KW-1185">Reference proteome</keyword>
<name>A0A6I4MIP5_9ACTN</name>
<dbReference type="SMART" id="SM00345">
    <property type="entry name" value="HTH_GNTR"/>
    <property type="match status" value="1"/>
</dbReference>
<dbReference type="InterPro" id="IPR036388">
    <property type="entry name" value="WH-like_DNA-bd_sf"/>
</dbReference>
<reference evidence="5" key="1">
    <citation type="submission" date="2019-12" db="EMBL/GenBank/DDBJ databases">
        <title>Actinomadura physcomitrii sp. nov., a novel actinomycete isolated from moss [Physcomitrium sphaericum (Ludw) Fuernr].</title>
        <authorList>
            <person name="Zhuang X."/>
        </authorList>
    </citation>
    <scope>NUCLEOTIDE SEQUENCE [LARGE SCALE GENOMIC DNA]</scope>
    <source>
        <strain evidence="5">LD22</strain>
    </source>
</reference>
<sequence length="113" mass="12194">MDRTVSTVRRVGTVQSVRLVRSVRTVRNVIDLDGPEPLWRQVADHLGGRVAAGEFARRLPSVRTLADQYGVSHTTVSDALRELSQRGLVVTTQGRGTFVAAPPSVDEDGTNAG</sequence>
<dbReference type="InterPro" id="IPR036390">
    <property type="entry name" value="WH_DNA-bd_sf"/>
</dbReference>
<proteinExistence type="predicted"/>
<gene>
    <name evidence="5" type="ORF">F8568_017295</name>
</gene>
<dbReference type="PRINTS" id="PR00035">
    <property type="entry name" value="HTHGNTR"/>
</dbReference>
<protein>
    <submittedName>
        <fullName evidence="5">GntR family transcriptional regulator</fullName>
    </submittedName>
</protein>
<keyword evidence="2" id="KW-0238">DNA-binding</keyword>
<dbReference type="EMBL" id="WBMS02000012">
    <property type="protein sequence ID" value="MWA02096.1"/>
    <property type="molecule type" value="Genomic_DNA"/>
</dbReference>
<dbReference type="GO" id="GO:0003677">
    <property type="term" value="F:DNA binding"/>
    <property type="evidence" value="ECO:0007669"/>
    <property type="project" value="UniProtKB-KW"/>
</dbReference>
<keyword evidence="3" id="KW-0804">Transcription</keyword>
<dbReference type="Proteomes" id="UP000462055">
    <property type="component" value="Unassembled WGS sequence"/>
</dbReference>
<evidence type="ECO:0000256" key="1">
    <source>
        <dbReference type="ARBA" id="ARBA00023015"/>
    </source>
</evidence>
<evidence type="ECO:0000313" key="6">
    <source>
        <dbReference type="Proteomes" id="UP000462055"/>
    </source>
</evidence>
<dbReference type="CDD" id="cd07377">
    <property type="entry name" value="WHTH_GntR"/>
    <property type="match status" value="1"/>
</dbReference>
<dbReference type="InterPro" id="IPR000524">
    <property type="entry name" value="Tscrpt_reg_HTH_GntR"/>
</dbReference>
<dbReference type="SUPFAM" id="SSF46785">
    <property type="entry name" value="Winged helix' DNA-binding domain"/>
    <property type="match status" value="1"/>
</dbReference>
<evidence type="ECO:0000256" key="2">
    <source>
        <dbReference type="ARBA" id="ARBA00023125"/>
    </source>
</evidence>
<keyword evidence="1" id="KW-0805">Transcription regulation</keyword>
<accession>A0A6I4MIP5</accession>
<dbReference type="Pfam" id="PF00392">
    <property type="entry name" value="GntR"/>
    <property type="match status" value="1"/>
</dbReference>
<evidence type="ECO:0000256" key="3">
    <source>
        <dbReference type="ARBA" id="ARBA00023163"/>
    </source>
</evidence>
<dbReference type="Gene3D" id="1.10.10.10">
    <property type="entry name" value="Winged helix-like DNA-binding domain superfamily/Winged helix DNA-binding domain"/>
    <property type="match status" value="1"/>
</dbReference>